<gene>
    <name evidence="2" type="ORF">QC820_16220</name>
</gene>
<reference evidence="2 3" key="1">
    <citation type="submission" date="2023-04" db="EMBL/GenBank/DDBJ databases">
        <title>A long-awaited taxogenomic arrangement of the family Halomonadaceae.</title>
        <authorList>
            <person name="De La Haba R."/>
            <person name="Chuvochina M."/>
            <person name="Wittouck S."/>
            <person name="Arahal D.R."/>
            <person name="Sanchez-Porro C."/>
            <person name="Hugenholtz P."/>
            <person name="Ventosa A."/>
        </authorList>
    </citation>
    <scope>NUCLEOTIDE SEQUENCE [LARGE SCALE GENOMIC DNA]</scope>
    <source>
        <strain evidence="2 3">DSM 17332</strain>
    </source>
</reference>
<dbReference type="InterPro" id="IPR011652">
    <property type="entry name" value="MORN_2"/>
</dbReference>
<feature type="signal peptide" evidence="1">
    <location>
        <begin position="1"/>
        <end position="24"/>
    </location>
</feature>
<sequence>MRVGVFSWLGFLLCLLFLPLTANGEQEPNKEGVHLPVWLDHVHCPVSEADARYYLDHFEEIDGGYRIFVYYADTRTLRFSANVRDLELCGTEEYFGEYLHYHSRLENVLSSSQLYNSEGKRDGLNRFYDTEGRIQRQYPYENGKLQGVAQHFFPSGELAEKTIYKNGRRHGESKEWDEKGNLARHVSYYEGERHGQDTRYFTSDEYLGEVVSTGKYEHGRAIGPQYIYYRPGQLRQKSIYNEQGRFIQEERYNEEGLLIFKHAPADTPYGSGYKTRTYNNSGVLTGMHQASHERNWELIKHYSSKGDVIKRLERIDGRRQNSFVQPGLGGRTEYGSYFDGKPHGDFYVLNNDGERVKEGRYDKGVKVGRWVEIRENFLDRQRVVTNFNDEGERHGSKEIFLEDGALLQREHYRNGILHGEFVRYDGEVKISHGNYEDGEREGEWLVSPSLSRNRVQRGTLNNGLMVGRWETMNAHGHLIDINQLNEDGRINGRQLHFKDDGSLKMLREFVDGREHGIRVYYEGGRPSHAERYEDGHYAEDLGKVENWPERESTRHLEHGL</sequence>
<evidence type="ECO:0000313" key="2">
    <source>
        <dbReference type="EMBL" id="MDR5894337.1"/>
    </source>
</evidence>
<dbReference type="Gene3D" id="3.90.930.1">
    <property type="match status" value="1"/>
</dbReference>
<dbReference type="SUPFAM" id="SSF82185">
    <property type="entry name" value="Histone H3 K4-specific methyltransferase SET7/9 N-terminal domain"/>
    <property type="match status" value="3"/>
</dbReference>
<comment type="caution">
    <text evidence="2">The sequence shown here is derived from an EMBL/GenBank/DDBJ whole genome shotgun (WGS) entry which is preliminary data.</text>
</comment>
<dbReference type="PANTHER" id="PTHR33706:SF1">
    <property type="entry name" value="TPR REPEAT PROTEIN"/>
    <property type="match status" value="1"/>
</dbReference>
<dbReference type="Pfam" id="PF07661">
    <property type="entry name" value="MORN_2"/>
    <property type="match status" value="2"/>
</dbReference>
<name>A0ABU1GQL7_9GAMM</name>
<accession>A0ABU1GQL7</accession>
<evidence type="ECO:0008006" key="4">
    <source>
        <dbReference type="Google" id="ProtNLM"/>
    </source>
</evidence>
<dbReference type="EMBL" id="JARWAL010000020">
    <property type="protein sequence ID" value="MDR5894337.1"/>
    <property type="molecule type" value="Genomic_DNA"/>
</dbReference>
<dbReference type="RefSeq" id="WP_309637636.1">
    <property type="nucleotide sequence ID" value="NZ_JARWAL010000020.1"/>
</dbReference>
<organism evidence="2 3">
    <name type="scientific">Halomonas mongoliensis</name>
    <dbReference type="NCBI Taxonomy" id="321265"/>
    <lineage>
        <taxon>Bacteria</taxon>
        <taxon>Pseudomonadati</taxon>
        <taxon>Pseudomonadota</taxon>
        <taxon>Gammaproteobacteria</taxon>
        <taxon>Oceanospirillales</taxon>
        <taxon>Halomonadaceae</taxon>
        <taxon>Halomonas</taxon>
    </lineage>
</organism>
<dbReference type="Gene3D" id="2.20.110.10">
    <property type="entry name" value="Histone H3 K4-specific methyltransferase SET7/9 N-terminal domain"/>
    <property type="match status" value="2"/>
</dbReference>
<evidence type="ECO:0000256" key="1">
    <source>
        <dbReference type="SAM" id="SignalP"/>
    </source>
</evidence>
<proteinExistence type="predicted"/>
<evidence type="ECO:0000313" key="3">
    <source>
        <dbReference type="Proteomes" id="UP001252270"/>
    </source>
</evidence>
<dbReference type="Proteomes" id="UP001252270">
    <property type="component" value="Unassembled WGS sequence"/>
</dbReference>
<feature type="chain" id="PRO_5046431963" description="MORN repeat variant" evidence="1">
    <location>
        <begin position="25"/>
        <end position="560"/>
    </location>
</feature>
<protein>
    <recommendedName>
        <fullName evidence="4">MORN repeat variant</fullName>
    </recommendedName>
</protein>
<keyword evidence="1" id="KW-0732">Signal</keyword>
<keyword evidence="3" id="KW-1185">Reference proteome</keyword>
<dbReference type="PANTHER" id="PTHR33706">
    <property type="entry name" value="MORN VARIANT REPEAT PROTEIN"/>
    <property type="match status" value="1"/>
</dbReference>